<keyword evidence="5" id="KW-0378">Hydrolase</keyword>
<evidence type="ECO:0000259" key="7">
    <source>
        <dbReference type="Pfam" id="PF17917"/>
    </source>
</evidence>
<dbReference type="Gene3D" id="1.10.340.70">
    <property type="match status" value="1"/>
</dbReference>
<keyword evidence="6" id="KW-0695">RNA-directed DNA polymerase</keyword>
<keyword evidence="4" id="KW-0255">Endonuclease</keyword>
<evidence type="ECO:0000256" key="6">
    <source>
        <dbReference type="ARBA" id="ARBA00022918"/>
    </source>
</evidence>
<keyword evidence="2" id="KW-0548">Nucleotidyltransferase</keyword>
<dbReference type="InterPro" id="IPR041588">
    <property type="entry name" value="Integrase_H2C2"/>
</dbReference>
<evidence type="ECO:0000313" key="9">
    <source>
        <dbReference type="EMBL" id="RDX96922.1"/>
    </source>
</evidence>
<dbReference type="PANTHER" id="PTHR35046:SF9">
    <property type="entry name" value="RNA-DIRECTED DNA POLYMERASE"/>
    <property type="match status" value="1"/>
</dbReference>
<keyword evidence="1" id="KW-0808">Transferase</keyword>
<evidence type="ECO:0000259" key="8">
    <source>
        <dbReference type="Pfam" id="PF17921"/>
    </source>
</evidence>
<protein>
    <recommendedName>
        <fullName evidence="11">Integrase zinc-binding domain-containing protein</fullName>
    </recommendedName>
</protein>
<dbReference type="AlphaFoldDB" id="A0A371H291"/>
<reference evidence="9" key="1">
    <citation type="submission" date="2018-05" db="EMBL/GenBank/DDBJ databases">
        <title>Draft genome of Mucuna pruriens seed.</title>
        <authorList>
            <person name="Nnadi N.E."/>
            <person name="Vos R."/>
            <person name="Hasami M.H."/>
            <person name="Devisetty U.K."/>
            <person name="Aguiy J.C."/>
        </authorList>
    </citation>
    <scope>NUCLEOTIDE SEQUENCE [LARGE SCALE GENOMIC DNA]</scope>
    <source>
        <strain evidence="9">JCA_2017</strain>
    </source>
</reference>
<dbReference type="EMBL" id="QJKJ01003774">
    <property type="protein sequence ID" value="RDX96922.1"/>
    <property type="molecule type" value="Genomic_DNA"/>
</dbReference>
<evidence type="ECO:0000256" key="4">
    <source>
        <dbReference type="ARBA" id="ARBA00022759"/>
    </source>
</evidence>
<dbReference type="GO" id="GO:0003964">
    <property type="term" value="F:RNA-directed DNA polymerase activity"/>
    <property type="evidence" value="ECO:0007669"/>
    <property type="project" value="UniProtKB-KW"/>
</dbReference>
<accession>A0A371H291</accession>
<dbReference type="Gene3D" id="3.30.70.270">
    <property type="match status" value="1"/>
</dbReference>
<dbReference type="InterPro" id="IPR043502">
    <property type="entry name" value="DNA/RNA_pol_sf"/>
</dbReference>
<proteinExistence type="predicted"/>
<evidence type="ECO:0000313" key="10">
    <source>
        <dbReference type="Proteomes" id="UP000257109"/>
    </source>
</evidence>
<dbReference type="SUPFAM" id="SSF56672">
    <property type="entry name" value="DNA/RNA polymerases"/>
    <property type="match status" value="1"/>
</dbReference>
<dbReference type="GO" id="GO:0004519">
    <property type="term" value="F:endonuclease activity"/>
    <property type="evidence" value="ECO:0007669"/>
    <property type="project" value="UniProtKB-KW"/>
</dbReference>
<dbReference type="PANTHER" id="PTHR35046">
    <property type="entry name" value="ZINC KNUCKLE (CCHC-TYPE) FAMILY PROTEIN"/>
    <property type="match status" value="1"/>
</dbReference>
<evidence type="ECO:0000256" key="2">
    <source>
        <dbReference type="ARBA" id="ARBA00022695"/>
    </source>
</evidence>
<dbReference type="InterPro" id="IPR041373">
    <property type="entry name" value="RT_RNaseH"/>
</dbReference>
<organism evidence="9 10">
    <name type="scientific">Mucuna pruriens</name>
    <name type="common">Velvet bean</name>
    <name type="synonym">Dolichos pruriens</name>
    <dbReference type="NCBI Taxonomy" id="157652"/>
    <lineage>
        <taxon>Eukaryota</taxon>
        <taxon>Viridiplantae</taxon>
        <taxon>Streptophyta</taxon>
        <taxon>Embryophyta</taxon>
        <taxon>Tracheophyta</taxon>
        <taxon>Spermatophyta</taxon>
        <taxon>Magnoliopsida</taxon>
        <taxon>eudicotyledons</taxon>
        <taxon>Gunneridae</taxon>
        <taxon>Pentapetalae</taxon>
        <taxon>rosids</taxon>
        <taxon>fabids</taxon>
        <taxon>Fabales</taxon>
        <taxon>Fabaceae</taxon>
        <taxon>Papilionoideae</taxon>
        <taxon>50 kb inversion clade</taxon>
        <taxon>NPAAA clade</taxon>
        <taxon>indigoferoid/millettioid clade</taxon>
        <taxon>Phaseoleae</taxon>
        <taxon>Mucuna</taxon>
    </lineage>
</organism>
<dbReference type="Pfam" id="PF17921">
    <property type="entry name" value="Integrase_H2C2"/>
    <property type="match status" value="1"/>
</dbReference>
<evidence type="ECO:0000256" key="1">
    <source>
        <dbReference type="ARBA" id="ARBA00022679"/>
    </source>
</evidence>
<keyword evidence="3" id="KW-0540">Nuclease</keyword>
<gene>
    <name evidence="9" type="ORF">CR513_20350</name>
</gene>
<sequence length="604" mass="69429">MDFVLRFSIYMGGRDSIFVVVRVGNRSASPIGSRKMNRFAKMAYFINCHKVDDACHVANLFFMEVPFLENPLEQAWHKATLLPYLSSQTDEVVGGRATPHRVVNTTTSHSPFELVYSFNPLTPLDLLPFPDLVWVHFTNERFPTLSKSNVLPRSDRTFKILQRINGQILSKKGNMLVEDTQEGSKTKDSTALQGHMIKGRMRRILKENVDCGSEGVSRSVIEILRKDSFYTNLDKCNFCTREVVFLGFIVGSHGVKVDKEKEYDAFNVVIEVVLLQEAHPIAYFSEKVKGLHLNYSTCDKELYALVKALHVWQHYLLPKEFAIHSNHESLQHLRGQGHKQGKMNIFANALLRRDALISMHETSLLDLECFKEMYESDLDFGEAFALCANSTNDIYFWHDEFLFKEKRLCVPRSSIRELLVNDAHEGSLMSHFGELETYKVLIEHFFWPYMKKDIHHICERCLVYRMAKLKVHPMVCILHSLSLLPLGLMSPWILYMVCLDRFSHMAHFIPYYKVDDVCHVANLFCNEVVKLHGLPKTIVSYRTSSSLDIFGGPYGLVYGFNPLSSLDLLLITNVSSIMNDAGLSKAQFIKKLHKKAWLHMERKA</sequence>
<dbReference type="InterPro" id="IPR043128">
    <property type="entry name" value="Rev_trsase/Diguanyl_cyclase"/>
</dbReference>
<evidence type="ECO:0000256" key="3">
    <source>
        <dbReference type="ARBA" id="ARBA00022722"/>
    </source>
</evidence>
<evidence type="ECO:0000256" key="5">
    <source>
        <dbReference type="ARBA" id="ARBA00022801"/>
    </source>
</evidence>
<dbReference type="OrthoDB" id="1434734at2759"/>
<comment type="caution">
    <text evidence="9">The sequence shown here is derived from an EMBL/GenBank/DDBJ whole genome shotgun (WGS) entry which is preliminary data.</text>
</comment>
<evidence type="ECO:0008006" key="11">
    <source>
        <dbReference type="Google" id="ProtNLM"/>
    </source>
</evidence>
<feature type="domain" description="Reverse transcriptase RNase H-like" evidence="7">
    <location>
        <begin position="263"/>
        <end position="347"/>
    </location>
</feature>
<keyword evidence="10" id="KW-1185">Reference proteome</keyword>
<dbReference type="Proteomes" id="UP000257109">
    <property type="component" value="Unassembled WGS sequence"/>
</dbReference>
<feature type="domain" description="Integrase zinc-binding" evidence="8">
    <location>
        <begin position="413"/>
        <end position="468"/>
    </location>
</feature>
<name>A0A371H291_MUCPR</name>
<feature type="non-terminal residue" evidence="9">
    <location>
        <position position="1"/>
    </location>
</feature>
<dbReference type="GO" id="GO:0016787">
    <property type="term" value="F:hydrolase activity"/>
    <property type="evidence" value="ECO:0007669"/>
    <property type="project" value="UniProtKB-KW"/>
</dbReference>
<dbReference type="Pfam" id="PF17917">
    <property type="entry name" value="RT_RNaseH"/>
    <property type="match status" value="1"/>
</dbReference>